<proteinExistence type="predicted"/>
<evidence type="ECO:0000313" key="3">
    <source>
        <dbReference type="Proteomes" id="UP000481861"/>
    </source>
</evidence>
<organism evidence="2 3">
    <name type="scientific">Massariosphaeria phaeospora</name>
    <dbReference type="NCBI Taxonomy" id="100035"/>
    <lineage>
        <taxon>Eukaryota</taxon>
        <taxon>Fungi</taxon>
        <taxon>Dikarya</taxon>
        <taxon>Ascomycota</taxon>
        <taxon>Pezizomycotina</taxon>
        <taxon>Dothideomycetes</taxon>
        <taxon>Pleosporomycetidae</taxon>
        <taxon>Pleosporales</taxon>
        <taxon>Pleosporales incertae sedis</taxon>
        <taxon>Massariosphaeria</taxon>
    </lineage>
</organism>
<evidence type="ECO:0000256" key="1">
    <source>
        <dbReference type="SAM" id="MobiDB-lite"/>
    </source>
</evidence>
<dbReference type="EMBL" id="JAADJZ010000021">
    <property type="protein sequence ID" value="KAF2867889.1"/>
    <property type="molecule type" value="Genomic_DNA"/>
</dbReference>
<reference evidence="2 3" key="1">
    <citation type="submission" date="2020-01" db="EMBL/GenBank/DDBJ databases">
        <authorList>
            <consortium name="DOE Joint Genome Institute"/>
            <person name="Haridas S."/>
            <person name="Albert R."/>
            <person name="Binder M."/>
            <person name="Bloem J."/>
            <person name="Labutti K."/>
            <person name="Salamov A."/>
            <person name="Andreopoulos B."/>
            <person name="Baker S.E."/>
            <person name="Barry K."/>
            <person name="Bills G."/>
            <person name="Bluhm B.H."/>
            <person name="Cannon C."/>
            <person name="Castanera R."/>
            <person name="Culley D.E."/>
            <person name="Daum C."/>
            <person name="Ezra D."/>
            <person name="Gonzalez J.B."/>
            <person name="Henrissat B."/>
            <person name="Kuo A."/>
            <person name="Liang C."/>
            <person name="Lipzen A."/>
            <person name="Lutzoni F."/>
            <person name="Magnuson J."/>
            <person name="Mondo S."/>
            <person name="Nolan M."/>
            <person name="Ohm R."/>
            <person name="Pangilinan J."/>
            <person name="Park H.-J.H."/>
            <person name="Ramirez L."/>
            <person name="Alfaro M."/>
            <person name="Sun H."/>
            <person name="Tritt A."/>
            <person name="Yoshinaga Y."/>
            <person name="Zwiers L.-H.L."/>
            <person name="Turgeon B.G."/>
            <person name="Goodwin S.B."/>
            <person name="Spatafora J.W."/>
            <person name="Crous P.W."/>
            <person name="Grigoriev I.V."/>
        </authorList>
    </citation>
    <scope>NUCLEOTIDE SEQUENCE [LARGE SCALE GENOMIC DNA]</scope>
    <source>
        <strain evidence="2 3">CBS 611.86</strain>
    </source>
</reference>
<gene>
    <name evidence="2" type="ORF">BDV95DRAFT_164476</name>
</gene>
<protein>
    <submittedName>
        <fullName evidence="2">Uncharacterized protein</fullName>
    </submittedName>
</protein>
<name>A0A7C8I107_9PLEO</name>
<sequence>MKLPSASIWESDGREDGPRCRRAPVQLRQDIRLLRKGVLTAQVQNEESEQLEHGLAWGSALEDDLLRSVAMEQVRLPQLAVGGGREGKLRPEGCAGSTGKRRRRRQAIYESKTAMRAEMGVSRERGRRLCALVTYPRVRRTTFQPQGGGEGCRSRT</sequence>
<accession>A0A7C8I107</accession>
<dbReference type="Proteomes" id="UP000481861">
    <property type="component" value="Unassembled WGS sequence"/>
</dbReference>
<keyword evidence="3" id="KW-1185">Reference proteome</keyword>
<dbReference type="AlphaFoldDB" id="A0A7C8I107"/>
<comment type="caution">
    <text evidence="2">The sequence shown here is derived from an EMBL/GenBank/DDBJ whole genome shotgun (WGS) entry which is preliminary data.</text>
</comment>
<feature type="region of interest" description="Disordered" evidence="1">
    <location>
        <begin position="1"/>
        <end position="21"/>
    </location>
</feature>
<feature type="region of interest" description="Disordered" evidence="1">
    <location>
        <begin position="82"/>
        <end position="105"/>
    </location>
</feature>
<evidence type="ECO:0000313" key="2">
    <source>
        <dbReference type="EMBL" id="KAF2867889.1"/>
    </source>
</evidence>